<accession>A0A318UTJ0</accession>
<dbReference type="Pfam" id="PF08592">
    <property type="entry name" value="Anthrone_oxy"/>
    <property type="match status" value="1"/>
</dbReference>
<feature type="transmembrane region" description="Helical" evidence="1">
    <location>
        <begin position="7"/>
        <end position="34"/>
    </location>
</feature>
<dbReference type="AlphaFoldDB" id="A0A318UTJ0"/>
<dbReference type="Proteomes" id="UP000248198">
    <property type="component" value="Unassembled WGS sequence"/>
</dbReference>
<dbReference type="InterPro" id="IPR013901">
    <property type="entry name" value="Anthrone_oxy"/>
</dbReference>
<protein>
    <submittedName>
        <fullName evidence="2">Putative membrane protein</fullName>
    </submittedName>
</protein>
<proteinExistence type="predicted"/>
<dbReference type="RefSeq" id="WP_110827577.1">
    <property type="nucleotide sequence ID" value="NZ_QKLU01000001.1"/>
</dbReference>
<dbReference type="EMBL" id="QKLU01000001">
    <property type="protein sequence ID" value="PYF77355.1"/>
    <property type="molecule type" value="Genomic_DNA"/>
</dbReference>
<evidence type="ECO:0000313" key="3">
    <source>
        <dbReference type="Proteomes" id="UP000248198"/>
    </source>
</evidence>
<dbReference type="OrthoDB" id="772592at2"/>
<sequence>MERQNILLSLATICTGLMAGLFFSWSCSVVPGLAKVTDSNYLAAMQSINREIQNAYFFSCFFGALVLLVISTFMAWQPGHHDFRFWCLLAATLIYAFGVMGLTIAGNVPLNDLLENFDLKNASPESMAAMRLKFESPWNNFNLIRAIGAVVSFVLALLSCLGAPGR</sequence>
<evidence type="ECO:0000313" key="2">
    <source>
        <dbReference type="EMBL" id="PYF77355.1"/>
    </source>
</evidence>
<keyword evidence="1" id="KW-0472">Membrane</keyword>
<keyword evidence="1" id="KW-1133">Transmembrane helix</keyword>
<keyword evidence="3" id="KW-1185">Reference proteome</keyword>
<feature type="transmembrane region" description="Helical" evidence="1">
    <location>
        <begin position="143"/>
        <end position="163"/>
    </location>
</feature>
<gene>
    <name evidence="2" type="ORF">B0O44_101836</name>
</gene>
<feature type="transmembrane region" description="Helical" evidence="1">
    <location>
        <begin position="83"/>
        <end position="105"/>
    </location>
</feature>
<name>A0A318UTJ0_9SPHI</name>
<comment type="caution">
    <text evidence="2">The sequence shown here is derived from an EMBL/GenBank/DDBJ whole genome shotgun (WGS) entry which is preliminary data.</text>
</comment>
<reference evidence="2 3" key="1">
    <citation type="submission" date="2018-06" db="EMBL/GenBank/DDBJ databases">
        <title>Genomic Encyclopedia of Archaeal and Bacterial Type Strains, Phase II (KMG-II): from individual species to whole genera.</title>
        <authorList>
            <person name="Goeker M."/>
        </authorList>
    </citation>
    <scope>NUCLEOTIDE SEQUENCE [LARGE SCALE GENOMIC DNA]</scope>
    <source>
        <strain evidence="2 3">DSM 27372</strain>
    </source>
</reference>
<feature type="transmembrane region" description="Helical" evidence="1">
    <location>
        <begin position="54"/>
        <end position="76"/>
    </location>
</feature>
<organism evidence="2 3">
    <name type="scientific">Pedobacter nutrimenti</name>
    <dbReference type="NCBI Taxonomy" id="1241337"/>
    <lineage>
        <taxon>Bacteria</taxon>
        <taxon>Pseudomonadati</taxon>
        <taxon>Bacteroidota</taxon>
        <taxon>Sphingobacteriia</taxon>
        <taxon>Sphingobacteriales</taxon>
        <taxon>Sphingobacteriaceae</taxon>
        <taxon>Pedobacter</taxon>
    </lineage>
</organism>
<keyword evidence="1" id="KW-0812">Transmembrane</keyword>
<evidence type="ECO:0000256" key="1">
    <source>
        <dbReference type="SAM" id="Phobius"/>
    </source>
</evidence>